<protein>
    <recommendedName>
        <fullName evidence="3">Lipoprotein</fullName>
    </recommendedName>
</protein>
<evidence type="ECO:0000313" key="1">
    <source>
        <dbReference type="EMBL" id="OMD50331.1"/>
    </source>
</evidence>
<dbReference type="EMBL" id="MPTB01000007">
    <property type="protein sequence ID" value="OMD50331.1"/>
    <property type="molecule type" value="Genomic_DNA"/>
</dbReference>
<organism evidence="1 2">
    <name type="scientific">Paenibacillus borealis</name>
    <dbReference type="NCBI Taxonomy" id="160799"/>
    <lineage>
        <taxon>Bacteria</taxon>
        <taxon>Bacillati</taxon>
        <taxon>Bacillota</taxon>
        <taxon>Bacilli</taxon>
        <taxon>Bacillales</taxon>
        <taxon>Paenibacillaceae</taxon>
        <taxon>Paenibacillus</taxon>
    </lineage>
</organism>
<evidence type="ECO:0008006" key="3">
    <source>
        <dbReference type="Google" id="ProtNLM"/>
    </source>
</evidence>
<accession>A0ABX3HLI9</accession>
<gene>
    <name evidence="1" type="ORF">BSK56_07290</name>
</gene>
<dbReference type="SUPFAM" id="SSF82171">
    <property type="entry name" value="DPP6 N-terminal domain-like"/>
    <property type="match status" value="1"/>
</dbReference>
<dbReference type="Proteomes" id="UP000187412">
    <property type="component" value="Unassembled WGS sequence"/>
</dbReference>
<sequence length="414" mass="44915">MKSKQIGALLLLLVFVITGCIRTEPDKIITGQTVSSNHATSVASTHSVGKAGEQPLSSSSTVQAPVSLSFGQIKGDIRNIYYADENKAFLSADQLVLVDLQTGRAIAETAGMDFDQQLMWTTKRGYVAVGVKITTGNSSSGGLTTGGEVAFRAVFYDQMLKQLTTFDFSPLLNKNEHISFLKAIAISSDGTQAAYATNNGLYLYNFNTKKKTTVIDLQAKDIAKRSGIVTFEQIGFTNKDKTLAFKAQSLEIPVAPGKTSFDSCGTVSLNGSGLANLTFDDYTCKELTAYDQKLLLAEDFTIPSGRLLVMGTPGSKRNFLRLTEKGESGFVTGSDKGRFFATTLAEKGKTGWKIRVYDTSTGKLQAEQHLSSGGEARYMANDPIVKVFDDERTYIVLLGARQLDIKPKIVAKRF</sequence>
<name>A0ABX3HLI9_PAEBO</name>
<proteinExistence type="predicted"/>
<reference evidence="1 2" key="1">
    <citation type="submission" date="2016-10" db="EMBL/GenBank/DDBJ databases">
        <title>Paenibacillus species isolates.</title>
        <authorList>
            <person name="Beno S.M."/>
        </authorList>
    </citation>
    <scope>NUCLEOTIDE SEQUENCE [LARGE SCALE GENOMIC DNA]</scope>
    <source>
        <strain evidence="1 2">FSL H7-0744</strain>
    </source>
</reference>
<comment type="caution">
    <text evidence="1">The sequence shown here is derived from an EMBL/GenBank/DDBJ whole genome shotgun (WGS) entry which is preliminary data.</text>
</comment>
<evidence type="ECO:0000313" key="2">
    <source>
        <dbReference type="Proteomes" id="UP000187412"/>
    </source>
</evidence>
<keyword evidence="2" id="KW-1185">Reference proteome</keyword>
<dbReference type="RefSeq" id="WP_076109961.1">
    <property type="nucleotide sequence ID" value="NZ_MPTB01000007.1"/>
</dbReference>
<dbReference type="PROSITE" id="PS51257">
    <property type="entry name" value="PROKAR_LIPOPROTEIN"/>
    <property type="match status" value="1"/>
</dbReference>